<protein>
    <submittedName>
        <fullName evidence="1">Uncharacterized protein</fullName>
    </submittedName>
</protein>
<evidence type="ECO:0000313" key="2">
    <source>
        <dbReference type="Proteomes" id="UP000003340"/>
    </source>
</evidence>
<keyword evidence="2" id="KW-1185">Reference proteome</keyword>
<reference evidence="1 2" key="1">
    <citation type="submission" date="2009-01" db="EMBL/GenBank/DDBJ databases">
        <authorList>
            <person name="Fulton L."/>
            <person name="Clifton S."/>
            <person name="Fulton B."/>
            <person name="Xu J."/>
            <person name="Minx P."/>
            <person name="Pepin K.H."/>
            <person name="Johnson M."/>
            <person name="Bhonagiri V."/>
            <person name="Nash W.E."/>
            <person name="Mardis E.R."/>
            <person name="Wilson R.K."/>
        </authorList>
    </citation>
    <scope>NUCLEOTIDE SEQUENCE [LARGE SCALE GENOMIC DNA]</scope>
    <source>
        <strain evidence="1 2">DSM 5476</strain>
    </source>
</reference>
<dbReference type="HOGENOM" id="CLU_3268144_0_0_9"/>
<evidence type="ECO:0000313" key="1">
    <source>
        <dbReference type="EMBL" id="EEG28512.1"/>
    </source>
</evidence>
<gene>
    <name evidence="1" type="ORF">CLOSTMETH_03893</name>
</gene>
<sequence length="41" mass="4587">MELYPAIGSKESRGKEDTPFPTFPVFLESAAAELPLYIQRS</sequence>
<comment type="caution">
    <text evidence="1">The sequence shown here is derived from an EMBL/GenBank/DDBJ whole genome shotgun (WGS) entry which is preliminary data.</text>
</comment>
<dbReference type="Proteomes" id="UP000003340">
    <property type="component" value="Unassembled WGS sequence"/>
</dbReference>
<dbReference type="AlphaFoldDB" id="C0EJ47"/>
<organism evidence="1 2">
    <name type="scientific">[Clostridium] methylpentosum DSM 5476</name>
    <dbReference type="NCBI Taxonomy" id="537013"/>
    <lineage>
        <taxon>Bacteria</taxon>
        <taxon>Bacillati</taxon>
        <taxon>Bacillota</taxon>
        <taxon>Clostridia</taxon>
        <taxon>Eubacteriales</taxon>
        <taxon>Oscillospiraceae</taxon>
        <taxon>Oscillospiraceae incertae sedis</taxon>
    </lineage>
</organism>
<name>C0EJ47_9FIRM</name>
<proteinExistence type="predicted"/>
<reference evidence="1 2" key="2">
    <citation type="submission" date="2009-02" db="EMBL/GenBank/DDBJ databases">
        <title>Draft genome sequence of Clostridium methylpentosum (DSM 5476).</title>
        <authorList>
            <person name="Sudarsanam P."/>
            <person name="Ley R."/>
            <person name="Guruge J."/>
            <person name="Turnbaugh P.J."/>
            <person name="Mahowald M."/>
            <person name="Liep D."/>
            <person name="Gordon J."/>
        </authorList>
    </citation>
    <scope>NUCLEOTIDE SEQUENCE [LARGE SCALE GENOMIC DNA]</scope>
    <source>
        <strain evidence="1 2">DSM 5476</strain>
    </source>
</reference>
<dbReference type="EMBL" id="ACEC01000136">
    <property type="protein sequence ID" value="EEG28512.1"/>
    <property type="molecule type" value="Genomic_DNA"/>
</dbReference>
<accession>C0EJ47</accession>